<dbReference type="EMBL" id="CP004846">
    <property type="protein sequence ID" value="AGP79287.1"/>
    <property type="molecule type" value="Genomic_DNA"/>
</dbReference>
<dbReference type="AlphaFoldDB" id="S5AGR2"/>
<evidence type="ECO:0000313" key="2">
    <source>
        <dbReference type="Proteomes" id="UP000014909"/>
    </source>
</evidence>
<evidence type="ECO:0000313" key="1">
    <source>
        <dbReference type="EMBL" id="AGP79287.1"/>
    </source>
</evidence>
<organism evidence="1 2">
    <name type="scientific">Alteromonas mediterranea 615</name>
    <dbReference type="NCBI Taxonomy" id="1300253"/>
    <lineage>
        <taxon>Bacteria</taxon>
        <taxon>Pseudomonadati</taxon>
        <taxon>Pseudomonadota</taxon>
        <taxon>Gammaproteobacteria</taxon>
        <taxon>Alteromonadales</taxon>
        <taxon>Alteromonadaceae</taxon>
        <taxon>Alteromonas/Salinimonas group</taxon>
        <taxon>Alteromonas</taxon>
    </lineage>
</organism>
<dbReference type="BioCyc" id="AMAC1300253:G12YX-2933-MONOMER"/>
<protein>
    <submittedName>
        <fullName evidence="1">Uncharacterized protein</fullName>
    </submittedName>
</protein>
<dbReference type="KEGG" id="amh:I633_18295"/>
<sequence length="178" mass="20890">MKQIVVIDPGMMEAGGHHAALLSTFLSYEEICSHQLTFVTHEQLDGNLYQQLVQKDITVVRHFKSNFYENYRSCLSLGDKKIQSYVRRLAFEYIEIFKHLFCKLAYSDSYMFFYPCLDWEHSSALNLAIEYMDLQSIGSKSIRLIKCVVCSHLIIWDMTIYSTCFTRKHFLIWAQNKG</sequence>
<dbReference type="Proteomes" id="UP000014909">
    <property type="component" value="Chromosome"/>
</dbReference>
<reference evidence="1 2" key="1">
    <citation type="journal article" date="2013" name="Genome Biol. Evol.">
        <title>Genomic Diversity of "Deep Ecotype" Alteromonas macleodii Isolates: Evidence for Pan-Mediterranean Clonal Frames.</title>
        <authorList>
            <person name="Lopez-Perez M."/>
            <person name="Gonzaga A."/>
            <person name="Rodriguez-Valera F."/>
        </authorList>
    </citation>
    <scope>NUCLEOTIDE SEQUENCE [LARGE SCALE GENOMIC DNA]</scope>
    <source>
        <strain evidence="2">'English Channel 615'</strain>
    </source>
</reference>
<proteinExistence type="predicted"/>
<accession>S5AGR2</accession>
<name>S5AGR2_9ALTE</name>
<gene>
    <name evidence="1" type="ORF">I633_18295</name>
</gene>
<dbReference type="HOGENOM" id="CLU_1507591_0_0_6"/>